<name>A0A3D8QW10_9HELO</name>
<protein>
    <submittedName>
        <fullName evidence="2">Uncharacterized protein</fullName>
    </submittedName>
</protein>
<keyword evidence="3" id="KW-1185">Reference proteome</keyword>
<feature type="region of interest" description="Disordered" evidence="1">
    <location>
        <begin position="120"/>
        <end position="159"/>
    </location>
</feature>
<sequence length="190" mass="20193">MFTNSDSMSDSAESDAGIATVASLRTSAGGADVIGKPLHFHILRPRLEVILSKNGGNEESTDCKGAAGEIVEKHSEKDGECYMDGTLYVQEHAAGVIIVSVIYMDSLEFRAELGFSYSRATTTSPTSNSHSQSPHGLPSALGPSTSYPPTPSAICDDTGDYMAEKRPWAGIRERAGIRALTGRARERTGP</sequence>
<organism evidence="2 3">
    <name type="scientific">Coleophoma cylindrospora</name>
    <dbReference type="NCBI Taxonomy" id="1849047"/>
    <lineage>
        <taxon>Eukaryota</taxon>
        <taxon>Fungi</taxon>
        <taxon>Dikarya</taxon>
        <taxon>Ascomycota</taxon>
        <taxon>Pezizomycotina</taxon>
        <taxon>Leotiomycetes</taxon>
        <taxon>Helotiales</taxon>
        <taxon>Dermateaceae</taxon>
        <taxon>Coleophoma</taxon>
    </lineage>
</organism>
<proteinExistence type="predicted"/>
<evidence type="ECO:0000256" key="1">
    <source>
        <dbReference type="SAM" id="MobiDB-lite"/>
    </source>
</evidence>
<dbReference type="Proteomes" id="UP000256645">
    <property type="component" value="Unassembled WGS sequence"/>
</dbReference>
<comment type="caution">
    <text evidence="2">The sequence shown here is derived from an EMBL/GenBank/DDBJ whole genome shotgun (WGS) entry which is preliminary data.</text>
</comment>
<feature type="compositionally biased region" description="Polar residues" evidence="1">
    <location>
        <begin position="120"/>
        <end position="134"/>
    </location>
</feature>
<evidence type="ECO:0000313" key="2">
    <source>
        <dbReference type="EMBL" id="RDW65949.1"/>
    </source>
</evidence>
<gene>
    <name evidence="2" type="ORF">BP6252_09584</name>
</gene>
<dbReference type="AlphaFoldDB" id="A0A3D8QW10"/>
<reference evidence="2 3" key="1">
    <citation type="journal article" date="2018" name="IMA Fungus">
        <title>IMA Genome-F 9: Draft genome sequence of Annulohypoxylon stygium, Aspergillus mulundensis, Berkeleyomyces basicola (syn. Thielaviopsis basicola), Ceratocystis smalleyi, two Cercospora beticola strains, Coleophoma cylindrospora, Fusarium fracticaudum, Phialophora cf. hyalina, and Morchella septimelata.</title>
        <authorList>
            <person name="Wingfield B.D."/>
            <person name="Bills G.F."/>
            <person name="Dong Y."/>
            <person name="Huang W."/>
            <person name="Nel W.J."/>
            <person name="Swalarsk-Parry B.S."/>
            <person name="Vaghefi N."/>
            <person name="Wilken P.M."/>
            <person name="An Z."/>
            <person name="de Beer Z.W."/>
            <person name="De Vos L."/>
            <person name="Chen L."/>
            <person name="Duong T.A."/>
            <person name="Gao Y."/>
            <person name="Hammerbacher A."/>
            <person name="Kikkert J.R."/>
            <person name="Li Y."/>
            <person name="Li H."/>
            <person name="Li K."/>
            <person name="Li Q."/>
            <person name="Liu X."/>
            <person name="Ma X."/>
            <person name="Naidoo K."/>
            <person name="Pethybridge S.J."/>
            <person name="Sun J."/>
            <person name="Steenkamp E.T."/>
            <person name="van der Nest M.A."/>
            <person name="van Wyk S."/>
            <person name="Wingfield M.J."/>
            <person name="Xiong C."/>
            <person name="Yue Q."/>
            <person name="Zhang X."/>
        </authorList>
    </citation>
    <scope>NUCLEOTIDE SEQUENCE [LARGE SCALE GENOMIC DNA]</scope>
    <source>
        <strain evidence="2 3">BP6252</strain>
    </source>
</reference>
<dbReference type="EMBL" id="PDLM01000011">
    <property type="protein sequence ID" value="RDW65949.1"/>
    <property type="molecule type" value="Genomic_DNA"/>
</dbReference>
<accession>A0A3D8QW10</accession>
<evidence type="ECO:0000313" key="3">
    <source>
        <dbReference type="Proteomes" id="UP000256645"/>
    </source>
</evidence>